<protein>
    <submittedName>
        <fullName evidence="3">DUF4136 domain-containing protein</fullName>
    </submittedName>
</protein>
<feature type="chain" id="PRO_5045046647" evidence="1">
    <location>
        <begin position="30"/>
        <end position="203"/>
    </location>
</feature>
<comment type="caution">
    <text evidence="3">The sequence shown here is derived from an EMBL/GenBank/DDBJ whole genome shotgun (WGS) entry which is preliminary data.</text>
</comment>
<feature type="signal peptide" evidence="1">
    <location>
        <begin position="1"/>
        <end position="29"/>
    </location>
</feature>
<evidence type="ECO:0000313" key="3">
    <source>
        <dbReference type="EMBL" id="MBD1396166.1"/>
    </source>
</evidence>
<dbReference type="Proteomes" id="UP000625551">
    <property type="component" value="Unassembled WGS sequence"/>
</dbReference>
<name>A0ABR7XE18_9BACT</name>
<reference evidence="3 4" key="1">
    <citation type="submission" date="2020-09" db="EMBL/GenBank/DDBJ databases">
        <title>Genome sequencing and assembly of Pontibacter sp.</title>
        <authorList>
            <person name="Chhetri G."/>
        </authorList>
    </citation>
    <scope>NUCLEOTIDE SEQUENCE [LARGE SCALE GENOMIC DNA]</scope>
    <source>
        <strain evidence="3 4">JH31</strain>
    </source>
</reference>
<evidence type="ECO:0000256" key="1">
    <source>
        <dbReference type="SAM" id="SignalP"/>
    </source>
</evidence>
<dbReference type="Gene3D" id="3.30.160.670">
    <property type="match status" value="1"/>
</dbReference>
<evidence type="ECO:0000259" key="2">
    <source>
        <dbReference type="Pfam" id="PF13590"/>
    </source>
</evidence>
<feature type="domain" description="DUF4136" evidence="2">
    <location>
        <begin position="42"/>
        <end position="196"/>
    </location>
</feature>
<sequence>MRTFTKILRFACVFLLLIPALLSSCVATSGIDQTSSISSPEKSLSTQKTYNWYQAVPVAPAAFENGYSSSLHQHLLKAIEVEFEKKGYSKTSLNPDLLVAYDVSVSVPESKDKPELYGNGFGYSYAYMAGYRYDYGNAQMPGYRMVDLFKEGTLIVDVIDPKSKQLLWRGWTEGAVSNFNAGYGKVEALVKAIIQRLPAASNR</sequence>
<keyword evidence="1" id="KW-0732">Signal</keyword>
<keyword evidence="4" id="KW-1185">Reference proteome</keyword>
<dbReference type="PROSITE" id="PS51257">
    <property type="entry name" value="PROKAR_LIPOPROTEIN"/>
    <property type="match status" value="1"/>
</dbReference>
<dbReference type="Pfam" id="PF13590">
    <property type="entry name" value="DUF4136"/>
    <property type="match status" value="1"/>
</dbReference>
<proteinExistence type="predicted"/>
<dbReference type="EMBL" id="JACXAJ010000001">
    <property type="protein sequence ID" value="MBD1396166.1"/>
    <property type="molecule type" value="Genomic_DNA"/>
</dbReference>
<evidence type="ECO:0000313" key="4">
    <source>
        <dbReference type="Proteomes" id="UP000625551"/>
    </source>
</evidence>
<organism evidence="3 4">
    <name type="scientific">Pontibacter aquaedesilientis</name>
    <dbReference type="NCBI Taxonomy" id="2766980"/>
    <lineage>
        <taxon>Bacteria</taxon>
        <taxon>Pseudomonadati</taxon>
        <taxon>Bacteroidota</taxon>
        <taxon>Cytophagia</taxon>
        <taxon>Cytophagales</taxon>
        <taxon>Hymenobacteraceae</taxon>
        <taxon>Pontibacter</taxon>
    </lineage>
</organism>
<dbReference type="InterPro" id="IPR025411">
    <property type="entry name" value="DUF4136"/>
</dbReference>
<dbReference type="RefSeq" id="WP_191182298.1">
    <property type="nucleotide sequence ID" value="NZ_JACXAJ010000001.1"/>
</dbReference>
<gene>
    <name evidence="3" type="ORF">H9Q13_03230</name>
</gene>
<accession>A0ABR7XE18</accession>